<dbReference type="RefSeq" id="WP_101265665.1">
    <property type="nucleotide sequence ID" value="NZ_NWTK01000005.1"/>
</dbReference>
<dbReference type="Proteomes" id="UP000233597">
    <property type="component" value="Unassembled WGS sequence"/>
</dbReference>
<organism evidence="2 3">
    <name type="scientific">Thalassospira marina</name>
    <dbReference type="NCBI Taxonomy" id="2048283"/>
    <lineage>
        <taxon>Bacteria</taxon>
        <taxon>Pseudomonadati</taxon>
        <taxon>Pseudomonadota</taxon>
        <taxon>Alphaproteobacteria</taxon>
        <taxon>Rhodospirillales</taxon>
        <taxon>Thalassospiraceae</taxon>
        <taxon>Thalassospira</taxon>
    </lineage>
</organism>
<reference evidence="2 3" key="1">
    <citation type="submission" date="2017-09" db="EMBL/GenBank/DDBJ databases">
        <title>Biodiversity and function of Thalassospira species in the particle-attached aromatic-hydrocarbon-degrading consortia from the surface seawater of the South China Sea.</title>
        <authorList>
            <person name="Dong C."/>
            <person name="Liu R."/>
            <person name="Shao Z."/>
        </authorList>
    </citation>
    <scope>NUCLEOTIDE SEQUENCE [LARGE SCALE GENOMIC DNA]</scope>
    <source>
        <strain evidence="2 3">CSC1P2</strain>
    </source>
</reference>
<keyword evidence="1" id="KW-0472">Membrane</keyword>
<feature type="transmembrane region" description="Helical" evidence="1">
    <location>
        <begin position="44"/>
        <end position="63"/>
    </location>
</feature>
<feature type="transmembrane region" description="Helical" evidence="1">
    <location>
        <begin position="12"/>
        <end position="32"/>
    </location>
</feature>
<protein>
    <submittedName>
        <fullName evidence="2">Uncharacterized protein</fullName>
    </submittedName>
</protein>
<evidence type="ECO:0000313" key="2">
    <source>
        <dbReference type="EMBL" id="PKR54241.1"/>
    </source>
</evidence>
<gene>
    <name evidence="2" type="ORF">COO20_08825</name>
</gene>
<comment type="caution">
    <text evidence="2">The sequence shown here is derived from an EMBL/GenBank/DDBJ whole genome shotgun (WGS) entry which is preliminary data.</text>
</comment>
<dbReference type="AlphaFoldDB" id="A0A2N3KUJ4"/>
<accession>A0A2N3KUJ4</accession>
<sequence>MNKKISEWLPVWAFIKIPILALLGFGFWGMGVSQGSFMDWLDKWQSLIGAFVGSLLAVGLFLLQRKNDLDKSKLEQLTFSRNSLFDLLLYVVDAEVTHRIRMIENSDEQYAVDCIEQLDRHIERCKIAAFAIQPSSYLPDDANAKIKRIKIVFMNVSRSITSAKKLIEDVPLNEIDLAMMDRIQNCYRDLASTVDMVNECIKNIDHTIGSLSSAFTQNPET</sequence>
<evidence type="ECO:0000256" key="1">
    <source>
        <dbReference type="SAM" id="Phobius"/>
    </source>
</evidence>
<keyword evidence="1" id="KW-1133">Transmembrane helix</keyword>
<dbReference type="EMBL" id="NWTK01000005">
    <property type="protein sequence ID" value="PKR54241.1"/>
    <property type="molecule type" value="Genomic_DNA"/>
</dbReference>
<name>A0A2N3KUJ4_9PROT</name>
<keyword evidence="1" id="KW-0812">Transmembrane</keyword>
<proteinExistence type="predicted"/>
<evidence type="ECO:0000313" key="3">
    <source>
        <dbReference type="Proteomes" id="UP000233597"/>
    </source>
</evidence>
<dbReference type="OrthoDB" id="10018661at2"/>